<evidence type="ECO:0000256" key="4">
    <source>
        <dbReference type="ARBA" id="ARBA00022692"/>
    </source>
</evidence>
<evidence type="ECO:0000313" key="10">
    <source>
        <dbReference type="Proteomes" id="UP000694871"/>
    </source>
</evidence>
<feature type="transmembrane region" description="Helical" evidence="8">
    <location>
        <begin position="195"/>
        <end position="215"/>
    </location>
</feature>
<keyword evidence="7" id="KW-1015">Disulfide bond</keyword>
<feature type="transmembrane region" description="Helical" evidence="8">
    <location>
        <begin position="235"/>
        <end position="256"/>
    </location>
</feature>
<dbReference type="SUPFAM" id="SSF103473">
    <property type="entry name" value="MFS general substrate transporter"/>
    <property type="match status" value="1"/>
</dbReference>
<evidence type="ECO:0000256" key="1">
    <source>
        <dbReference type="ARBA" id="ARBA00004651"/>
    </source>
</evidence>
<proteinExistence type="inferred from homology"/>
<name>A0ABM1KBZ9_GEKJA</name>
<dbReference type="RefSeq" id="XP_015271236.1">
    <property type="nucleotide sequence ID" value="XM_015415750.1"/>
</dbReference>
<keyword evidence="3" id="KW-1003">Cell membrane</keyword>
<feature type="non-terminal residue" evidence="11">
    <location>
        <position position="357"/>
    </location>
</feature>
<evidence type="ECO:0000256" key="3">
    <source>
        <dbReference type="ARBA" id="ARBA00022475"/>
    </source>
</evidence>
<keyword evidence="10" id="KW-1185">Reference proteome</keyword>
<dbReference type="GeneID" id="107114303"/>
<organism evidence="10 11">
    <name type="scientific">Gekko japonicus</name>
    <name type="common">Schlegel's Japanese gecko</name>
    <dbReference type="NCBI Taxonomy" id="146911"/>
    <lineage>
        <taxon>Eukaryota</taxon>
        <taxon>Metazoa</taxon>
        <taxon>Chordata</taxon>
        <taxon>Craniata</taxon>
        <taxon>Vertebrata</taxon>
        <taxon>Euteleostomi</taxon>
        <taxon>Lepidosauria</taxon>
        <taxon>Squamata</taxon>
        <taxon>Bifurcata</taxon>
        <taxon>Gekkota</taxon>
        <taxon>Gekkonidae</taxon>
        <taxon>Gekkoninae</taxon>
        <taxon>Gekko</taxon>
    </lineage>
</organism>
<dbReference type="InterPro" id="IPR002350">
    <property type="entry name" value="Kazal_dom"/>
</dbReference>
<evidence type="ECO:0000313" key="11">
    <source>
        <dbReference type="RefSeq" id="XP_015271236.1"/>
    </source>
</evidence>
<feature type="non-terminal residue" evidence="11">
    <location>
        <position position="1"/>
    </location>
</feature>
<dbReference type="PROSITE" id="PS51465">
    <property type="entry name" value="KAZAL_2"/>
    <property type="match status" value="1"/>
</dbReference>
<dbReference type="InterPro" id="IPR004156">
    <property type="entry name" value="OATP"/>
</dbReference>
<protein>
    <recommendedName>
        <fullName evidence="8">Solute carrier organic anion transporter family member</fullName>
    </recommendedName>
</protein>
<dbReference type="PANTHER" id="PTHR11388:SF87">
    <property type="entry name" value="SOLUTE CARRIER ORGANIC ANION TRANSPORTER FAMILY MEMBER 2B1"/>
    <property type="match status" value="1"/>
</dbReference>
<keyword evidence="4 8" id="KW-0812">Transmembrane</keyword>
<evidence type="ECO:0000256" key="2">
    <source>
        <dbReference type="ARBA" id="ARBA00009657"/>
    </source>
</evidence>
<evidence type="ECO:0000256" key="8">
    <source>
        <dbReference type="RuleBase" id="RU362056"/>
    </source>
</evidence>
<dbReference type="Pfam" id="PF03137">
    <property type="entry name" value="OATP"/>
    <property type="match status" value="1"/>
</dbReference>
<dbReference type="PANTHER" id="PTHR11388">
    <property type="entry name" value="ORGANIC ANION TRANSPORTER"/>
    <property type="match status" value="1"/>
</dbReference>
<feature type="transmembrane region" description="Helical" evidence="8">
    <location>
        <begin position="268"/>
        <end position="288"/>
    </location>
</feature>
<evidence type="ECO:0000256" key="5">
    <source>
        <dbReference type="ARBA" id="ARBA00022989"/>
    </source>
</evidence>
<feature type="transmembrane region" description="Helical" evidence="8">
    <location>
        <begin position="32"/>
        <end position="58"/>
    </location>
</feature>
<comment type="caution">
    <text evidence="8">Lacks conserved residue(s) required for the propagation of feature annotation.</text>
</comment>
<keyword evidence="5 8" id="KW-1133">Transmembrane helix</keyword>
<evidence type="ECO:0000259" key="9">
    <source>
        <dbReference type="PROSITE" id="PS51465"/>
    </source>
</evidence>
<comment type="subcellular location">
    <subcellularLocation>
        <location evidence="1 8">Cell membrane</location>
        <topology evidence="1 8">Multi-pass membrane protein</topology>
    </subcellularLocation>
</comment>
<reference evidence="11" key="1">
    <citation type="submission" date="2025-08" db="UniProtKB">
        <authorList>
            <consortium name="RefSeq"/>
        </authorList>
    </citation>
    <scope>IDENTIFICATION</scope>
</reference>
<accession>A0ABM1KBZ9</accession>
<dbReference type="Proteomes" id="UP000694871">
    <property type="component" value="Unplaced"/>
</dbReference>
<dbReference type="InterPro" id="IPR036259">
    <property type="entry name" value="MFS_trans_sf"/>
</dbReference>
<gene>
    <name evidence="11" type="primary">LOC107114303</name>
</gene>
<dbReference type="NCBIfam" id="TIGR00805">
    <property type="entry name" value="oat"/>
    <property type="match status" value="1"/>
</dbReference>
<sequence>KSNVTDICLPGQPSVSESEQCTLQTAMESERALFLLLLGQALLGIGAVPIQPFGISYIDDFASKRNSPVYVGIIFAATTLGPAIAFVLMSLMLNIYVDADKIPLAEVQLTPTDPRWVGAWWLGFIFASALAAVSAIPYFFFPRELQKEKEDPRKAIAEPSKSNLLEEQKGRPQDLTLWEFIKMFPVVLIRNFKNLFFVMTILALINLSAMVAGLATFLGKFLELQFSLTASLANMLIGAVNLPTAMLGILLGGIIMKKLRLSLKQSTLLCVTSMGLCLLFKLPLFFIGCPTQAVAGLNHLGSSAAGGGAHVFNCNRMCNCSSMAFNPICGQNNIEYISPCHAGCSALHYDAASKKVL</sequence>
<dbReference type="Gene3D" id="1.20.1250.20">
    <property type="entry name" value="MFS general substrate transporter like domains"/>
    <property type="match status" value="1"/>
</dbReference>
<dbReference type="SUPFAM" id="SSF100895">
    <property type="entry name" value="Kazal-type serine protease inhibitors"/>
    <property type="match status" value="1"/>
</dbReference>
<feature type="domain" description="Kazal-like" evidence="9">
    <location>
        <begin position="308"/>
        <end position="346"/>
    </location>
</feature>
<feature type="transmembrane region" description="Helical" evidence="8">
    <location>
        <begin position="117"/>
        <end position="141"/>
    </location>
</feature>
<feature type="transmembrane region" description="Helical" evidence="8">
    <location>
        <begin position="70"/>
        <end position="97"/>
    </location>
</feature>
<evidence type="ECO:0000256" key="7">
    <source>
        <dbReference type="ARBA" id="ARBA00023157"/>
    </source>
</evidence>
<keyword evidence="8" id="KW-0813">Transport</keyword>
<dbReference type="InterPro" id="IPR036058">
    <property type="entry name" value="Kazal_dom_sf"/>
</dbReference>
<keyword evidence="8" id="KW-0406">Ion transport</keyword>
<keyword evidence="6 8" id="KW-0472">Membrane</keyword>
<comment type="similarity">
    <text evidence="2 8">Belongs to the organo anion transporter (TC 2.A.60) family.</text>
</comment>
<evidence type="ECO:0000256" key="6">
    <source>
        <dbReference type="ARBA" id="ARBA00023136"/>
    </source>
</evidence>